<evidence type="ECO:0000256" key="1">
    <source>
        <dbReference type="ARBA" id="ARBA00022801"/>
    </source>
</evidence>
<dbReference type="SUPFAM" id="SSF50630">
    <property type="entry name" value="Acid proteases"/>
    <property type="match status" value="1"/>
</dbReference>
<evidence type="ECO:0000259" key="2">
    <source>
        <dbReference type="Pfam" id="PF00077"/>
    </source>
</evidence>
<dbReference type="AlphaFoldDB" id="A0A4E0RV35"/>
<keyword evidence="1" id="KW-0378">Hydrolase</keyword>
<protein>
    <recommendedName>
        <fullName evidence="2">Retropepsins domain-containing protein</fullName>
    </recommendedName>
</protein>
<dbReference type="GO" id="GO:0016787">
    <property type="term" value="F:hydrolase activity"/>
    <property type="evidence" value="ECO:0007669"/>
    <property type="project" value="UniProtKB-KW"/>
</dbReference>
<evidence type="ECO:0000313" key="3">
    <source>
        <dbReference type="EMBL" id="THD18300.1"/>
    </source>
</evidence>
<sequence length="145" mass="16065">MLLGFPIVPIRLAGKYLEVLTDNGTAHSLIDKAWLGGKWPEGWEPQCIVEIPRGVNGKTSETVDVVTTKLLMGGKSHAHKFVVVREMALSVTIGIDILSVLHCVVSLDRDFLRTPRGAVRFLQKKPYEPVLLHSCQPKVALRESK</sequence>
<evidence type="ECO:0000313" key="4">
    <source>
        <dbReference type="Proteomes" id="UP000230066"/>
    </source>
</evidence>
<accession>A0A4E0RV35</accession>
<dbReference type="Pfam" id="PF00077">
    <property type="entry name" value="RVP"/>
    <property type="match status" value="1"/>
</dbReference>
<name>A0A4E0RV35_FASHE</name>
<comment type="caution">
    <text evidence="3">The sequence shown here is derived from an EMBL/GenBank/DDBJ whole genome shotgun (WGS) entry which is preliminary data.</text>
</comment>
<dbReference type="EMBL" id="JXXN02015052">
    <property type="protein sequence ID" value="THD18300.1"/>
    <property type="molecule type" value="Genomic_DNA"/>
</dbReference>
<gene>
    <name evidence="3" type="ORF">D915_009646</name>
</gene>
<feature type="domain" description="Retropepsins" evidence="2">
    <location>
        <begin position="6"/>
        <end position="103"/>
    </location>
</feature>
<dbReference type="Proteomes" id="UP000230066">
    <property type="component" value="Unassembled WGS sequence"/>
</dbReference>
<keyword evidence="4" id="KW-1185">Reference proteome</keyword>
<dbReference type="InterPro" id="IPR021109">
    <property type="entry name" value="Peptidase_aspartic_dom_sf"/>
</dbReference>
<proteinExistence type="predicted"/>
<reference evidence="3" key="1">
    <citation type="submission" date="2019-03" db="EMBL/GenBank/DDBJ databases">
        <title>Improved annotation for the trematode Fasciola hepatica.</title>
        <authorList>
            <person name="Choi Y.-J."/>
            <person name="Martin J."/>
            <person name="Mitreva M."/>
        </authorList>
    </citation>
    <scope>NUCLEOTIDE SEQUENCE [LARGE SCALE GENOMIC DNA]</scope>
</reference>
<dbReference type="InterPro" id="IPR018061">
    <property type="entry name" value="Retropepsins"/>
</dbReference>
<dbReference type="Gene3D" id="2.40.70.10">
    <property type="entry name" value="Acid Proteases"/>
    <property type="match status" value="1"/>
</dbReference>
<organism evidence="3 4">
    <name type="scientific">Fasciola hepatica</name>
    <name type="common">Liver fluke</name>
    <dbReference type="NCBI Taxonomy" id="6192"/>
    <lineage>
        <taxon>Eukaryota</taxon>
        <taxon>Metazoa</taxon>
        <taxon>Spiralia</taxon>
        <taxon>Lophotrochozoa</taxon>
        <taxon>Platyhelminthes</taxon>
        <taxon>Trematoda</taxon>
        <taxon>Digenea</taxon>
        <taxon>Plagiorchiida</taxon>
        <taxon>Echinostomata</taxon>
        <taxon>Echinostomatoidea</taxon>
        <taxon>Fasciolidae</taxon>
        <taxon>Fasciola</taxon>
    </lineage>
</organism>